<dbReference type="PANTHER" id="PTHR35908">
    <property type="entry name" value="HYPOTHETICAL FUSION PROTEIN"/>
    <property type="match status" value="1"/>
</dbReference>
<dbReference type="EMBL" id="JAVYII010000001">
    <property type="protein sequence ID" value="MDT9592023.1"/>
    <property type="molecule type" value="Genomic_DNA"/>
</dbReference>
<dbReference type="InterPro" id="IPR029068">
    <property type="entry name" value="Glyas_Bleomycin-R_OHBP_Dase"/>
</dbReference>
<comment type="caution">
    <text evidence="2">The sequence shown here is derived from an EMBL/GenBank/DDBJ whole genome shotgun (WGS) entry which is preliminary data.</text>
</comment>
<dbReference type="PANTHER" id="PTHR35908:SF1">
    <property type="entry name" value="CONSERVED PROTEIN"/>
    <property type="match status" value="1"/>
</dbReference>
<gene>
    <name evidence="2" type="ORF">RDV89_03025</name>
</gene>
<feature type="domain" description="Glyoxalase-like" evidence="1">
    <location>
        <begin position="13"/>
        <end position="124"/>
    </location>
</feature>
<reference evidence="2 3" key="1">
    <citation type="submission" date="2023-08" db="EMBL/GenBank/DDBJ databases">
        <title>Nocardioides seae sp. nov., a bacterium isolated from a soil.</title>
        <authorList>
            <person name="Wang X."/>
        </authorList>
    </citation>
    <scope>NUCLEOTIDE SEQUENCE [LARGE SCALE GENOMIC DNA]</scope>
    <source>
        <strain evidence="2 3">YZH12</strain>
    </source>
</reference>
<dbReference type="Pfam" id="PF18029">
    <property type="entry name" value="Glyoxalase_6"/>
    <property type="match status" value="1"/>
</dbReference>
<dbReference type="Proteomes" id="UP001268542">
    <property type="component" value="Unassembled WGS sequence"/>
</dbReference>
<accession>A0ABU3PS23</accession>
<organism evidence="2 3">
    <name type="scientific">Nocardioides imazamoxiresistens</name>
    <dbReference type="NCBI Taxonomy" id="3231893"/>
    <lineage>
        <taxon>Bacteria</taxon>
        <taxon>Bacillati</taxon>
        <taxon>Actinomycetota</taxon>
        <taxon>Actinomycetes</taxon>
        <taxon>Propionibacteriales</taxon>
        <taxon>Nocardioidaceae</taxon>
        <taxon>Nocardioides</taxon>
    </lineage>
</organism>
<proteinExistence type="predicted"/>
<keyword evidence="3" id="KW-1185">Reference proteome</keyword>
<sequence length="137" mass="14865">MAGIRGRTGWWGVALDSRDPEGLGRFYAALLGWEARVHDPTWVTLVPEGEGRTYLACALDEHHEPPTWPSEPGRPLMQSHLDVEVDDLDVAVADAVALGARLAVFQPQETVRVLLDPAGHPFCLYLAADPSADPSAD</sequence>
<name>A0ABU3PS23_9ACTN</name>
<evidence type="ECO:0000313" key="3">
    <source>
        <dbReference type="Proteomes" id="UP001268542"/>
    </source>
</evidence>
<dbReference type="InterPro" id="IPR041581">
    <property type="entry name" value="Glyoxalase_6"/>
</dbReference>
<protein>
    <submittedName>
        <fullName evidence="2">VOC family protein</fullName>
    </submittedName>
</protein>
<dbReference type="Gene3D" id="3.10.180.10">
    <property type="entry name" value="2,3-Dihydroxybiphenyl 1,2-Dioxygenase, domain 1"/>
    <property type="match status" value="1"/>
</dbReference>
<dbReference type="RefSeq" id="WP_315731186.1">
    <property type="nucleotide sequence ID" value="NZ_JAVYII010000001.1"/>
</dbReference>
<evidence type="ECO:0000259" key="1">
    <source>
        <dbReference type="Pfam" id="PF18029"/>
    </source>
</evidence>
<dbReference type="SUPFAM" id="SSF54593">
    <property type="entry name" value="Glyoxalase/Bleomycin resistance protein/Dihydroxybiphenyl dioxygenase"/>
    <property type="match status" value="1"/>
</dbReference>
<evidence type="ECO:0000313" key="2">
    <source>
        <dbReference type="EMBL" id="MDT9592023.1"/>
    </source>
</evidence>